<dbReference type="Proteomes" id="UP000238205">
    <property type="component" value="Unassembled WGS sequence"/>
</dbReference>
<dbReference type="PANTHER" id="PTHR12631:SF10">
    <property type="entry name" value="BETA-XYLOSIDASE-LIKE PROTEIN-RELATED"/>
    <property type="match status" value="1"/>
</dbReference>
<dbReference type="GO" id="GO:0004553">
    <property type="term" value="F:hydrolase activity, hydrolyzing O-glycosyl compounds"/>
    <property type="evidence" value="ECO:0007669"/>
    <property type="project" value="InterPro"/>
</dbReference>
<dbReference type="AlphaFoldDB" id="A0A2T0W705"/>
<organism evidence="1 2">
    <name type="scientific">Alkalibacterium olivapovliticus</name>
    <dbReference type="NCBI Taxonomy" id="99907"/>
    <lineage>
        <taxon>Bacteria</taxon>
        <taxon>Bacillati</taxon>
        <taxon>Bacillota</taxon>
        <taxon>Bacilli</taxon>
        <taxon>Lactobacillales</taxon>
        <taxon>Carnobacteriaceae</taxon>
        <taxon>Alkalibacterium</taxon>
    </lineage>
</organism>
<name>A0A2T0W705_9LACT</name>
<accession>A0A2T0W705</accession>
<dbReference type="OrthoDB" id="108629at2"/>
<dbReference type="PANTHER" id="PTHR12631">
    <property type="entry name" value="ALPHA-L-IDURONIDASE"/>
    <property type="match status" value="1"/>
</dbReference>
<gene>
    <name evidence="1" type="ORF">CLV38_11138</name>
</gene>
<dbReference type="EMBL" id="PVTO01000011">
    <property type="protein sequence ID" value="PRY82488.1"/>
    <property type="molecule type" value="Genomic_DNA"/>
</dbReference>
<sequence length="410" mass="47691">MKNDQFKWAVGIENTFVTQIAKGERALDEYELTQHYDNWEADLNLARESGASMIRYGIPWYKVEQNPDEFNWDWTDQVMGYFKRHPSLTPIIDLVHYGTPHWLTNEFANGHYPKMVARFAKAFAERYGEFIKYYTPLNEPYVTAEFSGLNSVWPPYLEGLAGFYQIMTQVSKGIILTQQAIKSVVTDAVFIHVDATKRYVTHEERLNSEVVLWNENRFVMWELVQGCINSEHPLYDFMITYGVTPETLEWFLSHPVEPDIVGLNYYPQFSVHSISRDSKGHIVFPHVMGTGKDFKEIAAEAFKRYKKPVMITETSFRGSEEERISWLNSILEACKELNEEGIPIVGLTWFPFFDLVDWGYRTSGKSVEDELLPFGLYSLESKDGKLNRKKNRVADAFEDLIRYHNEGGER</sequence>
<dbReference type="InterPro" id="IPR001360">
    <property type="entry name" value="Glyco_hydro_1"/>
</dbReference>
<reference evidence="1 2" key="1">
    <citation type="submission" date="2018-03" db="EMBL/GenBank/DDBJ databases">
        <title>Genomic Encyclopedia of Archaeal and Bacterial Type Strains, Phase II (KMG-II): from individual species to whole genera.</title>
        <authorList>
            <person name="Goeker M."/>
        </authorList>
    </citation>
    <scope>NUCLEOTIDE SEQUENCE [LARGE SCALE GENOMIC DNA]</scope>
    <source>
        <strain evidence="1 2">DSM 13175</strain>
    </source>
</reference>
<dbReference type="InterPro" id="IPR051923">
    <property type="entry name" value="Glycosyl_Hydrolase_39"/>
</dbReference>
<keyword evidence="2" id="KW-1185">Reference proteome</keyword>
<protein>
    <submittedName>
        <fullName evidence="1">Beta-glucosidase/6-phospho-beta-glucosidase/beta-galactosidase</fullName>
    </submittedName>
</protein>
<dbReference type="Pfam" id="PF00232">
    <property type="entry name" value="Glyco_hydro_1"/>
    <property type="match status" value="1"/>
</dbReference>
<dbReference type="GO" id="GO:0005975">
    <property type="term" value="P:carbohydrate metabolic process"/>
    <property type="evidence" value="ECO:0007669"/>
    <property type="project" value="InterPro"/>
</dbReference>
<evidence type="ECO:0000313" key="1">
    <source>
        <dbReference type="EMBL" id="PRY82488.1"/>
    </source>
</evidence>
<evidence type="ECO:0000313" key="2">
    <source>
        <dbReference type="Proteomes" id="UP000238205"/>
    </source>
</evidence>
<dbReference type="SUPFAM" id="SSF51445">
    <property type="entry name" value="(Trans)glycosidases"/>
    <property type="match status" value="1"/>
</dbReference>
<dbReference type="Gene3D" id="3.20.20.80">
    <property type="entry name" value="Glycosidases"/>
    <property type="match status" value="1"/>
</dbReference>
<dbReference type="RefSeq" id="WP_106193274.1">
    <property type="nucleotide sequence ID" value="NZ_PVTO01000011.1"/>
</dbReference>
<proteinExistence type="predicted"/>
<comment type="caution">
    <text evidence="1">The sequence shown here is derived from an EMBL/GenBank/DDBJ whole genome shotgun (WGS) entry which is preliminary data.</text>
</comment>
<dbReference type="InterPro" id="IPR017853">
    <property type="entry name" value="GH"/>
</dbReference>